<feature type="transmembrane region" description="Helical" evidence="1">
    <location>
        <begin position="12"/>
        <end position="36"/>
    </location>
</feature>
<dbReference type="EMBL" id="CP024785">
    <property type="protein sequence ID" value="AUB36952.1"/>
    <property type="molecule type" value="Genomic_DNA"/>
</dbReference>
<organism evidence="2 3">
    <name type="scientific">Nostoc flagelliforme CCNUN1</name>
    <dbReference type="NCBI Taxonomy" id="2038116"/>
    <lineage>
        <taxon>Bacteria</taxon>
        <taxon>Bacillati</taxon>
        <taxon>Cyanobacteriota</taxon>
        <taxon>Cyanophyceae</taxon>
        <taxon>Nostocales</taxon>
        <taxon>Nostocaceae</taxon>
        <taxon>Nostoc</taxon>
    </lineage>
</organism>
<evidence type="ECO:0000313" key="3">
    <source>
        <dbReference type="Proteomes" id="UP000232003"/>
    </source>
</evidence>
<sequence length="42" mass="4738">MMMRVLYKASNFVAMSTTGYAYGKLAVCLSFSFFTIDSTLNR</sequence>
<name>A0A2K8SNC3_9NOSO</name>
<keyword evidence="1" id="KW-0472">Membrane</keyword>
<keyword evidence="1" id="KW-0812">Transmembrane</keyword>
<keyword evidence="3" id="KW-1185">Reference proteome</keyword>
<evidence type="ECO:0000256" key="1">
    <source>
        <dbReference type="SAM" id="Phobius"/>
    </source>
</evidence>
<keyword evidence="1" id="KW-1133">Transmembrane helix</keyword>
<dbReference type="Proteomes" id="UP000232003">
    <property type="component" value="Chromosome"/>
</dbReference>
<gene>
    <name evidence="2" type="ORF">COO91_02881</name>
</gene>
<reference evidence="2 3" key="1">
    <citation type="submission" date="2017-11" db="EMBL/GenBank/DDBJ databases">
        <title>Complete genome of a free-living desiccation-tolerant cyanobacterium and its photosynthetic adaptation to extreme terrestrial habitat.</title>
        <authorList>
            <person name="Shang J."/>
        </authorList>
    </citation>
    <scope>NUCLEOTIDE SEQUENCE [LARGE SCALE GENOMIC DNA]</scope>
    <source>
        <strain evidence="2 3">CCNUN1</strain>
    </source>
</reference>
<dbReference type="KEGG" id="nfl:COO91_02881"/>
<accession>A0A2K8SNC3</accession>
<protein>
    <submittedName>
        <fullName evidence="2">Uncharacterized protein</fullName>
    </submittedName>
</protein>
<dbReference type="AlphaFoldDB" id="A0A2K8SNC3"/>
<proteinExistence type="predicted"/>
<evidence type="ECO:0000313" key="2">
    <source>
        <dbReference type="EMBL" id="AUB36952.1"/>
    </source>
</evidence>